<evidence type="ECO:0000313" key="3">
    <source>
        <dbReference type="Proteomes" id="UP000719766"/>
    </source>
</evidence>
<sequence>MAPASLPSAATPVTHPSQHPSQLPLVPARRSGRLKVPTPAGRAFSEGMAATKECLTCLRDLREARTAGSAPLSEGVREKSVNIDAGTEVEAGNENLADIEPNIDIPEVYANVMIEEHTNITIRSDHK</sequence>
<accession>A0A9P7AAP3</accession>
<feature type="region of interest" description="Disordered" evidence="1">
    <location>
        <begin position="1"/>
        <end position="43"/>
    </location>
</feature>
<dbReference type="Proteomes" id="UP000719766">
    <property type="component" value="Unassembled WGS sequence"/>
</dbReference>
<evidence type="ECO:0000313" key="2">
    <source>
        <dbReference type="EMBL" id="KAG1784670.1"/>
    </source>
</evidence>
<evidence type="ECO:0000256" key="1">
    <source>
        <dbReference type="SAM" id="MobiDB-lite"/>
    </source>
</evidence>
<organism evidence="2 3">
    <name type="scientific">Suillus plorans</name>
    <dbReference type="NCBI Taxonomy" id="116603"/>
    <lineage>
        <taxon>Eukaryota</taxon>
        <taxon>Fungi</taxon>
        <taxon>Dikarya</taxon>
        <taxon>Basidiomycota</taxon>
        <taxon>Agaricomycotina</taxon>
        <taxon>Agaricomycetes</taxon>
        <taxon>Agaricomycetidae</taxon>
        <taxon>Boletales</taxon>
        <taxon>Suillineae</taxon>
        <taxon>Suillaceae</taxon>
        <taxon>Suillus</taxon>
    </lineage>
</organism>
<dbReference type="GeneID" id="64601733"/>
<reference evidence="2" key="1">
    <citation type="journal article" date="2020" name="New Phytol.">
        <title>Comparative genomics reveals dynamic genome evolution in host specialist ectomycorrhizal fungi.</title>
        <authorList>
            <person name="Lofgren L.A."/>
            <person name="Nguyen N.H."/>
            <person name="Vilgalys R."/>
            <person name="Ruytinx J."/>
            <person name="Liao H.L."/>
            <person name="Branco S."/>
            <person name="Kuo A."/>
            <person name="LaButti K."/>
            <person name="Lipzen A."/>
            <person name="Andreopoulos W."/>
            <person name="Pangilinan J."/>
            <person name="Riley R."/>
            <person name="Hundley H."/>
            <person name="Na H."/>
            <person name="Barry K."/>
            <person name="Grigoriev I.V."/>
            <person name="Stajich J.E."/>
            <person name="Kennedy P.G."/>
        </authorList>
    </citation>
    <scope>NUCLEOTIDE SEQUENCE</scope>
    <source>
        <strain evidence="2">S12</strain>
    </source>
</reference>
<proteinExistence type="predicted"/>
<comment type="caution">
    <text evidence="2">The sequence shown here is derived from an EMBL/GenBank/DDBJ whole genome shotgun (WGS) entry which is preliminary data.</text>
</comment>
<dbReference type="AlphaFoldDB" id="A0A9P7AAP3"/>
<name>A0A9P7AAP3_9AGAM</name>
<dbReference type="EMBL" id="JABBWE010000133">
    <property type="protein sequence ID" value="KAG1784670.1"/>
    <property type="molecule type" value="Genomic_DNA"/>
</dbReference>
<dbReference type="OrthoDB" id="10595119at2759"/>
<keyword evidence="3" id="KW-1185">Reference proteome</keyword>
<gene>
    <name evidence="2" type="ORF">HD556DRAFT_1451514</name>
</gene>
<dbReference type="RefSeq" id="XP_041152155.1">
    <property type="nucleotide sequence ID" value="XM_041307969.1"/>
</dbReference>
<protein>
    <submittedName>
        <fullName evidence="2">Uncharacterized protein</fullName>
    </submittedName>
</protein>